<reference evidence="2 3" key="1">
    <citation type="submission" date="2019-07" db="EMBL/GenBank/DDBJ databases">
        <title>Genome assembly of two rare yeast pathogens: Diutina rugosa and Trichomonascus ciferrii.</title>
        <authorList>
            <person name="Mixao V."/>
            <person name="Saus E."/>
            <person name="Hansen A."/>
            <person name="Lass-Flor C."/>
            <person name="Gabaldon T."/>
        </authorList>
    </citation>
    <scope>NUCLEOTIDE SEQUENCE [LARGE SCALE GENOMIC DNA]</scope>
    <source>
        <strain evidence="2 3">CBS 613</strain>
    </source>
</reference>
<accession>A0A642UUR4</accession>
<dbReference type="EMBL" id="SWFT01000053">
    <property type="protein sequence ID" value="KAA8904745.1"/>
    <property type="molecule type" value="Genomic_DNA"/>
</dbReference>
<dbReference type="InterPro" id="IPR018608">
    <property type="entry name" value="Gti1/Pac2"/>
</dbReference>
<dbReference type="GeneID" id="54780474"/>
<feature type="compositionally biased region" description="Low complexity" evidence="1">
    <location>
        <begin position="155"/>
        <end position="167"/>
    </location>
</feature>
<comment type="caution">
    <text evidence="2">The sequence shown here is derived from an EMBL/GenBank/DDBJ whole genome shotgun (WGS) entry which is preliminary data.</text>
</comment>
<proteinExistence type="predicted"/>
<feature type="compositionally biased region" description="Acidic residues" evidence="1">
    <location>
        <begin position="168"/>
        <end position="178"/>
    </location>
</feature>
<evidence type="ECO:0000313" key="2">
    <source>
        <dbReference type="EMBL" id="KAA8904745.1"/>
    </source>
</evidence>
<dbReference type="OrthoDB" id="5572844at2759"/>
<dbReference type="Proteomes" id="UP000449547">
    <property type="component" value="Unassembled WGS sequence"/>
</dbReference>
<gene>
    <name evidence="2" type="ORF">DIURU_001821</name>
</gene>
<dbReference type="OMA" id="NTIFVWN"/>
<dbReference type="GO" id="GO:0003677">
    <property type="term" value="F:DNA binding"/>
    <property type="evidence" value="ECO:0007669"/>
    <property type="project" value="TreeGrafter"/>
</dbReference>
<evidence type="ECO:0000313" key="3">
    <source>
        <dbReference type="Proteomes" id="UP000449547"/>
    </source>
</evidence>
<dbReference type="RefSeq" id="XP_034013355.1">
    <property type="nucleotide sequence ID" value="XM_034154407.1"/>
</dbReference>
<evidence type="ECO:0008006" key="4">
    <source>
        <dbReference type="Google" id="ProtNLM"/>
    </source>
</evidence>
<dbReference type="AlphaFoldDB" id="A0A642UUR4"/>
<feature type="region of interest" description="Disordered" evidence="1">
    <location>
        <begin position="211"/>
        <end position="322"/>
    </location>
</feature>
<dbReference type="PANTHER" id="PTHR28027:SF1">
    <property type="entry name" value="CAMP INDEPENDENT REGULATORY PROTEIN (AFU_ORTHOLOGUE AFUA_3G09640)"/>
    <property type="match status" value="1"/>
</dbReference>
<feature type="region of interest" description="Disordered" evidence="1">
    <location>
        <begin position="146"/>
        <end position="187"/>
    </location>
</feature>
<organism evidence="2 3">
    <name type="scientific">Diutina rugosa</name>
    <name type="common">Yeast</name>
    <name type="synonym">Candida rugosa</name>
    <dbReference type="NCBI Taxonomy" id="5481"/>
    <lineage>
        <taxon>Eukaryota</taxon>
        <taxon>Fungi</taxon>
        <taxon>Dikarya</taxon>
        <taxon>Ascomycota</taxon>
        <taxon>Saccharomycotina</taxon>
        <taxon>Pichiomycetes</taxon>
        <taxon>Debaryomycetaceae</taxon>
        <taxon>Diutina</taxon>
    </lineage>
</organism>
<feature type="compositionally biased region" description="Pro residues" evidence="1">
    <location>
        <begin position="301"/>
        <end position="310"/>
    </location>
</feature>
<name>A0A642UUR4_DIURU</name>
<feature type="compositionally biased region" description="Low complexity" evidence="1">
    <location>
        <begin position="219"/>
        <end position="274"/>
    </location>
</feature>
<protein>
    <recommendedName>
        <fullName evidence="4">cAMP-independent regulatory protein pac2</fullName>
    </recommendedName>
</protein>
<dbReference type="PANTHER" id="PTHR28027">
    <property type="entry name" value="TRANSCRIPTIONAL REGULATOR MIT1"/>
    <property type="match status" value="1"/>
</dbReference>
<sequence>MFIIPEFNPQLDSHDSPLASVAANIITYQGRIRNVYDALLILEGTRLDILPTINRRLTPPERQQYIKPNTIFVWNETKCGMKRWTDGKLWSASKVYHGQFLIYKQLDKDKNVMPNGLIKQSFSVVNKLNHRLHLICYYRHDDQAPPRRRKRRRVAASASGEASSASSESDDADDDDEISFPGVSVPSEDERLAHLELSREIYSDTLLAEVPKRRKSRRPASASALSVPSSSASTAATPASVAPTTTPMSSTQTTTPMSSTSSVFSASSASSCGTTPPPSLAQTLMMSPPPASVASVASKPRSPPVLPVPSAPGFRQKYSQPEASALQVLDRTFTA</sequence>
<dbReference type="Pfam" id="PF09729">
    <property type="entry name" value="Gti1_Pac2"/>
    <property type="match status" value="1"/>
</dbReference>
<evidence type="ECO:0000256" key="1">
    <source>
        <dbReference type="SAM" id="MobiDB-lite"/>
    </source>
</evidence>
<dbReference type="VEuPathDB" id="FungiDB:DIURU_001821"/>
<keyword evidence="3" id="KW-1185">Reference proteome</keyword>